<proteinExistence type="predicted"/>
<evidence type="ECO:0000313" key="1">
    <source>
        <dbReference type="EMBL" id="CAA9582721.1"/>
    </source>
</evidence>
<accession>A0A6J4VQI3</accession>
<name>A0A6J4VQI3_9CYAN</name>
<gene>
    <name evidence="1" type="ORF">AVDCRST_MAG81-3282</name>
</gene>
<dbReference type="EMBL" id="CADCWO010000178">
    <property type="protein sequence ID" value="CAA9582721.1"/>
    <property type="molecule type" value="Genomic_DNA"/>
</dbReference>
<dbReference type="AlphaFoldDB" id="A0A6J4VQI3"/>
<reference evidence="1" key="1">
    <citation type="submission" date="2020-02" db="EMBL/GenBank/DDBJ databases">
        <authorList>
            <person name="Meier V. D."/>
        </authorList>
    </citation>
    <scope>NUCLEOTIDE SEQUENCE</scope>
    <source>
        <strain evidence="1">AVDCRST_MAG81</strain>
    </source>
</reference>
<organism evidence="1">
    <name type="scientific">uncultured Synechococcales cyanobacterium</name>
    <dbReference type="NCBI Taxonomy" id="1936017"/>
    <lineage>
        <taxon>Bacteria</taxon>
        <taxon>Bacillati</taxon>
        <taxon>Cyanobacteriota</taxon>
        <taxon>Cyanophyceae</taxon>
        <taxon>Synechococcales</taxon>
        <taxon>environmental samples</taxon>
    </lineage>
</organism>
<protein>
    <submittedName>
        <fullName evidence="1">Uncharacterized protein</fullName>
    </submittedName>
</protein>
<sequence>MTVVLLRRSSLIEMYCTVSKLFGTAISDKRKLQASKARPV</sequence>